<evidence type="ECO:0000313" key="4">
    <source>
        <dbReference type="WBParaSite" id="Pan_g11866.t1"/>
    </source>
</evidence>
<dbReference type="SMART" id="SM00225">
    <property type="entry name" value="BTB"/>
    <property type="match status" value="1"/>
</dbReference>
<name>A0A7E4URE5_PANRE</name>
<reference evidence="3" key="1">
    <citation type="journal article" date="2013" name="Genetics">
        <title>The draft genome and transcriptome of Panagrellus redivivus are shaped by the harsh demands of a free-living lifestyle.</title>
        <authorList>
            <person name="Srinivasan J."/>
            <person name="Dillman A.R."/>
            <person name="Macchietto M.G."/>
            <person name="Heikkinen L."/>
            <person name="Lakso M."/>
            <person name="Fracchia K.M."/>
            <person name="Antoshechkin I."/>
            <person name="Mortazavi A."/>
            <person name="Wong G."/>
            <person name="Sternberg P.W."/>
        </authorList>
    </citation>
    <scope>NUCLEOTIDE SEQUENCE [LARGE SCALE GENOMIC DNA]</scope>
    <source>
        <strain evidence="3">MT8872</strain>
    </source>
</reference>
<dbReference type="WBParaSite" id="Pan_g11866.t1">
    <property type="protein sequence ID" value="Pan_g11866.t1"/>
    <property type="gene ID" value="Pan_g11866"/>
</dbReference>
<dbReference type="PANTHER" id="PTHR22744:SF14">
    <property type="entry name" value="BTB DOMAIN-CONTAINING PROTEIN-RELATED"/>
    <property type="match status" value="1"/>
</dbReference>
<evidence type="ECO:0000259" key="2">
    <source>
        <dbReference type="PROSITE" id="PS50097"/>
    </source>
</evidence>
<dbReference type="InterPro" id="IPR000210">
    <property type="entry name" value="BTB/POZ_dom"/>
</dbReference>
<feature type="compositionally biased region" description="Low complexity" evidence="1">
    <location>
        <begin position="305"/>
        <end position="317"/>
    </location>
</feature>
<dbReference type="Gene3D" id="3.30.710.10">
    <property type="entry name" value="Potassium Channel Kv1.1, Chain A"/>
    <property type="match status" value="1"/>
</dbReference>
<feature type="region of interest" description="Disordered" evidence="1">
    <location>
        <begin position="296"/>
        <end position="331"/>
    </location>
</feature>
<dbReference type="Pfam" id="PF00651">
    <property type="entry name" value="BTB"/>
    <property type="match status" value="1"/>
</dbReference>
<reference evidence="4" key="2">
    <citation type="submission" date="2020-10" db="UniProtKB">
        <authorList>
            <consortium name="WormBaseParasite"/>
        </authorList>
    </citation>
    <scope>IDENTIFICATION</scope>
</reference>
<dbReference type="CDD" id="cd18186">
    <property type="entry name" value="BTB_POZ_ZBTB_KLHL-like"/>
    <property type="match status" value="1"/>
</dbReference>
<evidence type="ECO:0000313" key="3">
    <source>
        <dbReference type="Proteomes" id="UP000492821"/>
    </source>
</evidence>
<sequence length="331" mass="36881">MATLLKDSVSVTTVKADNVKSDLREVPGAPWLKWSFNVYPRYKYGSEVGGCVRLVGGDATVNATISVLNQNVTKYFVHFFNDGEEHGCGVISNDKMHWKRSKISYTITCTATFKPVEVDIEPSPHFQKPEEAKADAKIVIGENEIEVNRDYLASISPVFKDIFQSDTNESKTGIVNIADFTFATVKDALDHCSGVVVKHKSVLDLLDLLRFYQEYKIEPVIPDLEALLKANFRLKHFIPVAAYAWKYPCDALQADCGRMFNDNIRAIAWKPEFLALDPNVIYGVVKASVAWKKASVEKEKEESIARSSSTSPISSPADTEMEDDDGVVVLD</sequence>
<keyword evidence="3" id="KW-1185">Reference proteome</keyword>
<protein>
    <submittedName>
        <fullName evidence="4">BTB domain-containing protein</fullName>
    </submittedName>
</protein>
<dbReference type="PROSITE" id="PS50097">
    <property type="entry name" value="BTB"/>
    <property type="match status" value="1"/>
</dbReference>
<feature type="compositionally biased region" description="Acidic residues" evidence="1">
    <location>
        <begin position="319"/>
        <end position="331"/>
    </location>
</feature>
<dbReference type="AlphaFoldDB" id="A0A7E4URE5"/>
<feature type="domain" description="BTB" evidence="2">
    <location>
        <begin position="134"/>
        <end position="190"/>
    </location>
</feature>
<proteinExistence type="predicted"/>
<evidence type="ECO:0000256" key="1">
    <source>
        <dbReference type="SAM" id="MobiDB-lite"/>
    </source>
</evidence>
<accession>A0A7E4URE5</accession>
<dbReference type="SUPFAM" id="SSF54695">
    <property type="entry name" value="POZ domain"/>
    <property type="match status" value="1"/>
</dbReference>
<dbReference type="PANTHER" id="PTHR22744">
    <property type="entry name" value="HELIX LOOP HELIX PROTEIN 21-RELATED"/>
    <property type="match status" value="1"/>
</dbReference>
<dbReference type="InterPro" id="IPR011333">
    <property type="entry name" value="SKP1/BTB/POZ_sf"/>
</dbReference>
<dbReference type="Proteomes" id="UP000492821">
    <property type="component" value="Unassembled WGS sequence"/>
</dbReference>
<organism evidence="3 4">
    <name type="scientific">Panagrellus redivivus</name>
    <name type="common">Microworm</name>
    <dbReference type="NCBI Taxonomy" id="6233"/>
    <lineage>
        <taxon>Eukaryota</taxon>
        <taxon>Metazoa</taxon>
        <taxon>Ecdysozoa</taxon>
        <taxon>Nematoda</taxon>
        <taxon>Chromadorea</taxon>
        <taxon>Rhabditida</taxon>
        <taxon>Tylenchina</taxon>
        <taxon>Panagrolaimomorpha</taxon>
        <taxon>Panagrolaimoidea</taxon>
        <taxon>Panagrolaimidae</taxon>
        <taxon>Panagrellus</taxon>
    </lineage>
</organism>